<reference evidence="2 3" key="1">
    <citation type="submission" date="2023-01" db="EMBL/GenBank/DDBJ databases">
        <authorList>
            <person name="Whitehead M."/>
        </authorList>
    </citation>
    <scope>NUCLEOTIDE SEQUENCE [LARGE SCALE GENOMIC DNA]</scope>
</reference>
<name>A0AAV0W3P8_9HEMI</name>
<evidence type="ECO:0000313" key="3">
    <source>
        <dbReference type="Proteomes" id="UP001160148"/>
    </source>
</evidence>
<evidence type="ECO:0000313" key="2">
    <source>
        <dbReference type="EMBL" id="CAI6350365.1"/>
    </source>
</evidence>
<proteinExistence type="predicted"/>
<gene>
    <name evidence="2" type="ORF">MEUPH1_LOCUS6835</name>
</gene>
<keyword evidence="3" id="KW-1185">Reference proteome</keyword>
<accession>A0AAV0W3P8</accession>
<dbReference type="AlphaFoldDB" id="A0AAV0W3P8"/>
<dbReference type="Proteomes" id="UP001160148">
    <property type="component" value="Unassembled WGS sequence"/>
</dbReference>
<sequence length="96" mass="11508">MPAKTLSNKYKLIVKKRDHLSAENVSQLSSEQTKVKLELLEQAFEIYNKEFEKLKWTAEDEKIDTYIEDVLEEISDIYAHTKPIFFSKYTQIRRRH</sequence>
<dbReference type="EMBL" id="CARXXK010000001">
    <property type="protein sequence ID" value="CAI6350365.1"/>
    <property type="molecule type" value="Genomic_DNA"/>
</dbReference>
<evidence type="ECO:0000256" key="1">
    <source>
        <dbReference type="SAM" id="Coils"/>
    </source>
</evidence>
<comment type="caution">
    <text evidence="2">The sequence shown here is derived from an EMBL/GenBank/DDBJ whole genome shotgun (WGS) entry which is preliminary data.</text>
</comment>
<organism evidence="2 3">
    <name type="scientific">Macrosiphum euphorbiae</name>
    <name type="common">potato aphid</name>
    <dbReference type="NCBI Taxonomy" id="13131"/>
    <lineage>
        <taxon>Eukaryota</taxon>
        <taxon>Metazoa</taxon>
        <taxon>Ecdysozoa</taxon>
        <taxon>Arthropoda</taxon>
        <taxon>Hexapoda</taxon>
        <taxon>Insecta</taxon>
        <taxon>Pterygota</taxon>
        <taxon>Neoptera</taxon>
        <taxon>Paraneoptera</taxon>
        <taxon>Hemiptera</taxon>
        <taxon>Sternorrhyncha</taxon>
        <taxon>Aphidomorpha</taxon>
        <taxon>Aphidoidea</taxon>
        <taxon>Aphididae</taxon>
        <taxon>Macrosiphini</taxon>
        <taxon>Macrosiphum</taxon>
    </lineage>
</organism>
<keyword evidence="1" id="KW-0175">Coiled coil</keyword>
<feature type="coiled-coil region" evidence="1">
    <location>
        <begin position="30"/>
        <end position="57"/>
    </location>
</feature>
<protein>
    <submittedName>
        <fullName evidence="2">Uncharacterized protein</fullName>
    </submittedName>
</protein>